<sequence length="275" mass="29341">MEYFARGPAPALEGIVDDLYYLAGAPPYPRLTIPPMPSALVIINLADPFRVTHPGGTEDLADGCVWATPSCPTVFEYPRNTRSVGVHLKPWGLAPHTGVPAAMFGLPVPVEAVWGADAKDLADQLGSAATPAAMLDILEAALLTRLQPVAGLGLVQDTGSQLIRSAGTLSIANLTEAAGVSNTHLAARFKHLVGITPKRLARTYRFAEVVRSINPAGEVDWAEVAHRAGYHDQPHFTHELRQFTGLTPTAYLDLRRRFAAEHPGSALDVGLLPPG</sequence>
<keyword evidence="6" id="KW-1185">Reference proteome</keyword>
<name>A0ABP4QVH9_9ACTN</name>
<dbReference type="PANTHER" id="PTHR46796">
    <property type="entry name" value="HTH-TYPE TRANSCRIPTIONAL ACTIVATOR RHAS-RELATED"/>
    <property type="match status" value="1"/>
</dbReference>
<dbReference type="InterPro" id="IPR018060">
    <property type="entry name" value="HTH_AraC"/>
</dbReference>
<reference evidence="6" key="1">
    <citation type="journal article" date="2019" name="Int. J. Syst. Evol. Microbiol.">
        <title>The Global Catalogue of Microorganisms (GCM) 10K type strain sequencing project: providing services to taxonomists for standard genome sequencing and annotation.</title>
        <authorList>
            <consortium name="The Broad Institute Genomics Platform"/>
            <consortium name="The Broad Institute Genome Sequencing Center for Infectious Disease"/>
            <person name="Wu L."/>
            <person name="Ma J."/>
        </authorList>
    </citation>
    <scope>NUCLEOTIDE SEQUENCE [LARGE SCALE GENOMIC DNA]</scope>
    <source>
        <strain evidence="6">JCM 14969</strain>
    </source>
</reference>
<dbReference type="InterPro" id="IPR050204">
    <property type="entry name" value="AraC_XylS_family_regulators"/>
</dbReference>
<dbReference type="SMART" id="SM00342">
    <property type="entry name" value="HTH_ARAC"/>
    <property type="match status" value="1"/>
</dbReference>
<dbReference type="PROSITE" id="PS01124">
    <property type="entry name" value="HTH_ARAC_FAMILY_2"/>
    <property type="match status" value="1"/>
</dbReference>
<dbReference type="Gene3D" id="1.10.10.60">
    <property type="entry name" value="Homeodomain-like"/>
    <property type="match status" value="1"/>
</dbReference>
<keyword evidence="1" id="KW-0805">Transcription regulation</keyword>
<evidence type="ECO:0000259" key="4">
    <source>
        <dbReference type="PROSITE" id="PS01124"/>
    </source>
</evidence>
<evidence type="ECO:0000256" key="3">
    <source>
        <dbReference type="ARBA" id="ARBA00023163"/>
    </source>
</evidence>
<dbReference type="EMBL" id="BAAAOS010000070">
    <property type="protein sequence ID" value="GAA1618578.1"/>
    <property type="molecule type" value="Genomic_DNA"/>
</dbReference>
<dbReference type="Pfam" id="PF12833">
    <property type="entry name" value="HTH_18"/>
    <property type="match status" value="1"/>
</dbReference>
<dbReference type="InterPro" id="IPR009057">
    <property type="entry name" value="Homeodomain-like_sf"/>
</dbReference>
<keyword evidence="3" id="KW-0804">Transcription</keyword>
<accession>A0ABP4QVH9</accession>
<organism evidence="5 6">
    <name type="scientific">Kribbella sancticallisti</name>
    <dbReference type="NCBI Taxonomy" id="460087"/>
    <lineage>
        <taxon>Bacteria</taxon>
        <taxon>Bacillati</taxon>
        <taxon>Actinomycetota</taxon>
        <taxon>Actinomycetes</taxon>
        <taxon>Propionibacteriales</taxon>
        <taxon>Kribbellaceae</taxon>
        <taxon>Kribbella</taxon>
    </lineage>
</organism>
<dbReference type="SUPFAM" id="SSF46689">
    <property type="entry name" value="Homeodomain-like"/>
    <property type="match status" value="1"/>
</dbReference>
<feature type="domain" description="HTH araC/xylS-type" evidence="4">
    <location>
        <begin position="152"/>
        <end position="254"/>
    </location>
</feature>
<evidence type="ECO:0000256" key="2">
    <source>
        <dbReference type="ARBA" id="ARBA00023125"/>
    </source>
</evidence>
<protein>
    <recommendedName>
        <fullName evidence="4">HTH araC/xylS-type domain-containing protein</fullName>
    </recommendedName>
</protein>
<gene>
    <name evidence="5" type="ORF">GCM10009789_85520</name>
</gene>
<proteinExistence type="predicted"/>
<evidence type="ECO:0000313" key="5">
    <source>
        <dbReference type="EMBL" id="GAA1618578.1"/>
    </source>
</evidence>
<keyword evidence="2" id="KW-0238">DNA-binding</keyword>
<dbReference type="RefSeq" id="WP_344222531.1">
    <property type="nucleotide sequence ID" value="NZ_BAAAOS010000070.1"/>
</dbReference>
<evidence type="ECO:0000313" key="6">
    <source>
        <dbReference type="Proteomes" id="UP001500393"/>
    </source>
</evidence>
<comment type="caution">
    <text evidence="5">The sequence shown here is derived from an EMBL/GenBank/DDBJ whole genome shotgun (WGS) entry which is preliminary data.</text>
</comment>
<dbReference type="Proteomes" id="UP001500393">
    <property type="component" value="Unassembled WGS sequence"/>
</dbReference>
<evidence type="ECO:0000256" key="1">
    <source>
        <dbReference type="ARBA" id="ARBA00023015"/>
    </source>
</evidence>